<keyword evidence="6" id="KW-0256">Endoplasmic reticulum</keyword>
<gene>
    <name evidence="12" type="ORF">COCSUDRAFT_65521</name>
</gene>
<dbReference type="KEGG" id="csl:COCSUDRAFT_65521"/>
<dbReference type="RefSeq" id="XP_005649343.1">
    <property type="nucleotide sequence ID" value="XM_005649286.1"/>
</dbReference>
<dbReference type="EMBL" id="AGSI01000005">
    <property type="protein sequence ID" value="EIE24799.1"/>
    <property type="molecule type" value="Genomic_DNA"/>
</dbReference>
<evidence type="ECO:0000256" key="2">
    <source>
        <dbReference type="ARBA" id="ARBA00022448"/>
    </source>
</evidence>
<keyword evidence="13" id="KW-1185">Reference proteome</keyword>
<keyword evidence="7" id="KW-0931">ER-Golgi transport</keyword>
<dbReference type="InterPro" id="IPR015943">
    <property type="entry name" value="WD40/YVTN_repeat-like_dom_sf"/>
</dbReference>
<evidence type="ECO:0000256" key="3">
    <source>
        <dbReference type="ARBA" id="ARBA00022574"/>
    </source>
</evidence>
<evidence type="ECO:0000256" key="9">
    <source>
        <dbReference type="ARBA" id="ARBA00022989"/>
    </source>
</evidence>
<dbReference type="PANTHER" id="PTHR23284:SF0">
    <property type="entry name" value="PROLACTIN REGULATORY ELEMENT-BINDING PROTEIN"/>
    <property type="match status" value="1"/>
</dbReference>
<dbReference type="InterPro" id="IPR045260">
    <property type="entry name" value="Sec12-like"/>
</dbReference>
<keyword evidence="10 11" id="KW-0472">Membrane</keyword>
<feature type="transmembrane region" description="Helical" evidence="11">
    <location>
        <begin position="350"/>
        <end position="371"/>
    </location>
</feature>
<protein>
    <submittedName>
        <fullName evidence="12">WD40 repeat-like protein</fullName>
    </submittedName>
</protein>
<evidence type="ECO:0000256" key="11">
    <source>
        <dbReference type="SAM" id="Phobius"/>
    </source>
</evidence>
<dbReference type="SUPFAM" id="SSF50978">
    <property type="entry name" value="WD40 repeat-like"/>
    <property type="match status" value="1"/>
</dbReference>
<evidence type="ECO:0000313" key="13">
    <source>
        <dbReference type="Proteomes" id="UP000007264"/>
    </source>
</evidence>
<reference evidence="12 13" key="1">
    <citation type="journal article" date="2012" name="Genome Biol.">
        <title>The genome of the polar eukaryotic microalga coccomyxa subellipsoidea reveals traits of cold adaptation.</title>
        <authorList>
            <person name="Blanc G."/>
            <person name="Agarkova I."/>
            <person name="Grimwood J."/>
            <person name="Kuo A."/>
            <person name="Brueggeman A."/>
            <person name="Dunigan D."/>
            <person name="Gurnon J."/>
            <person name="Ladunga I."/>
            <person name="Lindquist E."/>
            <person name="Lucas S."/>
            <person name="Pangilinan J."/>
            <person name="Proschold T."/>
            <person name="Salamov A."/>
            <person name="Schmutz J."/>
            <person name="Weeks D."/>
            <person name="Yamada T."/>
            <person name="Claverie J.M."/>
            <person name="Grigoriev I."/>
            <person name="Van Etten J."/>
            <person name="Lomsadze A."/>
            <person name="Borodovsky M."/>
        </authorList>
    </citation>
    <scope>NUCLEOTIDE SEQUENCE [LARGE SCALE GENOMIC DNA]</scope>
    <source>
        <strain evidence="12 13">C-169</strain>
    </source>
</reference>
<dbReference type="STRING" id="574566.I0Z2D0"/>
<keyword evidence="8" id="KW-0653">Protein transport</keyword>
<keyword evidence="2" id="KW-0813">Transport</keyword>
<organism evidence="12 13">
    <name type="scientific">Coccomyxa subellipsoidea (strain C-169)</name>
    <name type="common">Green microalga</name>
    <dbReference type="NCBI Taxonomy" id="574566"/>
    <lineage>
        <taxon>Eukaryota</taxon>
        <taxon>Viridiplantae</taxon>
        <taxon>Chlorophyta</taxon>
        <taxon>core chlorophytes</taxon>
        <taxon>Trebouxiophyceae</taxon>
        <taxon>Trebouxiophyceae incertae sedis</taxon>
        <taxon>Coccomyxaceae</taxon>
        <taxon>Coccomyxa</taxon>
        <taxon>Coccomyxa subellipsoidea</taxon>
    </lineage>
</organism>
<evidence type="ECO:0000256" key="7">
    <source>
        <dbReference type="ARBA" id="ARBA00022892"/>
    </source>
</evidence>
<dbReference type="Gene3D" id="2.130.10.10">
    <property type="entry name" value="YVTN repeat-like/Quinoprotein amine dehydrogenase"/>
    <property type="match status" value="1"/>
</dbReference>
<dbReference type="PANTHER" id="PTHR23284">
    <property type="entry name" value="PROLACTIN REGULATORY ELEMENT BINDING PROTEIN"/>
    <property type="match status" value="1"/>
</dbReference>
<evidence type="ECO:0000256" key="8">
    <source>
        <dbReference type="ARBA" id="ARBA00022927"/>
    </source>
</evidence>
<evidence type="ECO:0000256" key="6">
    <source>
        <dbReference type="ARBA" id="ARBA00022824"/>
    </source>
</evidence>
<dbReference type="Proteomes" id="UP000007264">
    <property type="component" value="Unassembled WGS sequence"/>
</dbReference>
<evidence type="ECO:0000256" key="10">
    <source>
        <dbReference type="ARBA" id="ARBA00023136"/>
    </source>
</evidence>
<keyword evidence="4 11" id="KW-0812">Transmembrane</keyword>
<comment type="caution">
    <text evidence="12">The sequence shown here is derived from an EMBL/GenBank/DDBJ whole genome shotgun (WGS) entry which is preliminary data.</text>
</comment>
<dbReference type="SMART" id="SM00320">
    <property type="entry name" value="WD40"/>
    <property type="match status" value="2"/>
</dbReference>
<dbReference type="eggNOG" id="KOG0771">
    <property type="taxonomic scope" value="Eukaryota"/>
</dbReference>
<dbReference type="InterPro" id="IPR001680">
    <property type="entry name" value="WD40_rpt"/>
</dbReference>
<sequence length="394" mass="41625">MGKKKAQSSKYGAPLYCAAWPPGGYVLVAGGGGKKSSGIPNKIAIVQVSQGKLGAEVDSVATKEAPLRMALHPQGTSLVLALGTGTLERFDVEIRPEAPPVLHPAAGKERERLAGFASVKCLAFSSDGRLLAMGGEDGSITVLDYLTLRVLADLRGENGLRDAVRDVDFSPAHKDKVLAATCEDGSCTLWAWEKQLQIASLDLPQGLEKGGAFNRCRFARDGSNALFVTVNQRGEGHLLRWEQNEEGELLLERQAKAHAGASTSFDISPSGAYLGSATSEVRFRPSLCLAGDAGVFNSATLAPVSRTRAAHMVFATAVAFERGDSALLSVSADASAHLTPIAPWGRGISLVTLILLLLVLLLAALAAVWALGLDVRLQQTLERFGIRPGKHGEL</sequence>
<dbReference type="AlphaFoldDB" id="I0Z2D0"/>
<dbReference type="OrthoDB" id="2013972at2759"/>
<keyword evidence="3" id="KW-0853">WD repeat</keyword>
<accession>I0Z2D0</accession>
<name>I0Z2D0_COCSC</name>
<dbReference type="GO" id="GO:0005789">
    <property type="term" value="C:endoplasmic reticulum membrane"/>
    <property type="evidence" value="ECO:0007669"/>
    <property type="project" value="UniProtKB-SubCell"/>
</dbReference>
<evidence type="ECO:0000256" key="1">
    <source>
        <dbReference type="ARBA" id="ARBA00004389"/>
    </source>
</evidence>
<keyword evidence="5" id="KW-0677">Repeat</keyword>
<dbReference type="GO" id="GO:0006888">
    <property type="term" value="P:endoplasmic reticulum to Golgi vesicle-mediated transport"/>
    <property type="evidence" value="ECO:0007669"/>
    <property type="project" value="TreeGrafter"/>
</dbReference>
<dbReference type="Pfam" id="PF00400">
    <property type="entry name" value="WD40"/>
    <property type="match status" value="1"/>
</dbReference>
<dbReference type="GO" id="GO:0003400">
    <property type="term" value="P:regulation of COPII vesicle coating"/>
    <property type="evidence" value="ECO:0007669"/>
    <property type="project" value="TreeGrafter"/>
</dbReference>
<dbReference type="GeneID" id="17042800"/>
<comment type="subcellular location">
    <subcellularLocation>
        <location evidence="1">Endoplasmic reticulum membrane</location>
        <topology evidence="1">Single-pass membrane protein</topology>
    </subcellularLocation>
</comment>
<keyword evidence="9 11" id="KW-1133">Transmembrane helix</keyword>
<evidence type="ECO:0000256" key="5">
    <source>
        <dbReference type="ARBA" id="ARBA00022737"/>
    </source>
</evidence>
<dbReference type="GO" id="GO:0005085">
    <property type="term" value="F:guanyl-nucleotide exchange factor activity"/>
    <property type="evidence" value="ECO:0007669"/>
    <property type="project" value="InterPro"/>
</dbReference>
<proteinExistence type="predicted"/>
<dbReference type="GO" id="GO:0015031">
    <property type="term" value="P:protein transport"/>
    <property type="evidence" value="ECO:0007669"/>
    <property type="project" value="UniProtKB-KW"/>
</dbReference>
<evidence type="ECO:0000313" key="12">
    <source>
        <dbReference type="EMBL" id="EIE24799.1"/>
    </source>
</evidence>
<evidence type="ECO:0000256" key="4">
    <source>
        <dbReference type="ARBA" id="ARBA00022692"/>
    </source>
</evidence>
<dbReference type="InterPro" id="IPR036322">
    <property type="entry name" value="WD40_repeat_dom_sf"/>
</dbReference>